<dbReference type="InterPro" id="IPR038824">
    <property type="entry name" value="SHOC1-like"/>
</dbReference>
<protein>
    <recommendedName>
        <fullName evidence="4">Protein SHORTAGE IN CHIASMATA 1</fullName>
    </recommendedName>
</protein>
<accession>A0A022QCV3</accession>
<dbReference type="EMBL" id="KI632098">
    <property type="protein sequence ID" value="EYU25093.1"/>
    <property type="molecule type" value="Genomic_DNA"/>
</dbReference>
<dbReference type="eggNOG" id="ENOG502QT2G">
    <property type="taxonomic scope" value="Eukaryota"/>
</dbReference>
<feature type="compositionally biased region" description="Polar residues" evidence="1">
    <location>
        <begin position="1119"/>
        <end position="1134"/>
    </location>
</feature>
<dbReference type="Proteomes" id="UP000030748">
    <property type="component" value="Unassembled WGS sequence"/>
</dbReference>
<sequence>DPLNSELMLQDHPEIQQSLYSVDDMSVEYSMEQKTDMLEDTNSVQGKLHSHNIKFPLFEVDVESLGVPGGIYMTDELLSFGNIEKQMVEQPAEIIINNKELLGSTESDLLKYLLDHCVATDCLEDTNISSEIYFISIIELSNNEGYSTLHHGKPDGDLIWSMEPILFDEFLFLDLDPYYFCEVLSDSAKKTDAETCELMFEEVMNFNNFSQLIVCHELTLMDDSFKSLPVPIFSDNRNSSSHKLLEELLAQLDWQSSSASDGLYLDWHFLGADDCEPAKYPSCWKLLREIDTYKTDADINSSVCEKLIFDFILSECHSDKPNAENYKEVLNLSCNAAPIYHSSGKADLISSCNQGDGKRISGDISSKNSVEKVPMFGESMSSDLEFFLNPRNYAIERESITANTLVDTNTVCQVLPTDDSAAANGTTELQQKLNVKLCQVQCIYYIRNDLLAMLENIDNNDPAEAVNEVDNCTVVPVQSIPVGWESEQNLSCEPFCPKIVVIVNTRNFNAEMVISRRSTYQRILKMEQGGAQVVERDISLPVDVIVSSGVSLTWYDCKNIGKKASAPDEAFSCLPLCVESIAASILTDLSFAFNCCILIFEGECNFLSSIMESSDELYAAAASLGIDIQIFCSYSYEMTEEIILSCIKATAGMSRNLYPKMLDSESLAESFLTAFPSINPLSAHAILSSDAILGKFLEMSKGGKICALQKYQVPDESVALLSAITRYGEREDSKSGLTDCSSSVSLPDSENVQFKLESERKKPKYTHKLYNACESPNDLFHMEPLKFDQHNYSKLSVPCNSWLSERAEISDKTEQFSLSFNDNLLSHSTDVDTDMIKKSMDMSSLNEFPLRKGLQIPDEREKTWMPQIDTNYSPRRRSATTSKNFSRQSMKGTGILQEDFPGEGIVEDTPAFMENISVANSPGFSPFLLDVEKDYVARNSRVSKRPLSATNLPTFEDHTDLHSASATWVSKNDKRQILREKIKPHFDTINRNNSSAVNEKGILDEDMIEKLPQDSYKFSFQDKDTQGFGGTPLSNALHSTQQQGSPWTIEFLNRIREKSRLRKQSVSYDLSSPCFASPGNTSKFTKRKSPSILEFYKYDGGSTKQKIVDKKIRKRPSQPLKSLKNNKASTSYPPSCTPVDKKARRVCQ</sequence>
<dbReference type="PANTHER" id="PTHR35764:SF1">
    <property type="entry name" value="PROTEIN SHORTAGE IN CHIASMATA 1"/>
    <property type="match status" value="1"/>
</dbReference>
<dbReference type="AlphaFoldDB" id="A0A022QCV3"/>
<name>A0A022QCV3_ERYGU</name>
<dbReference type="STRING" id="4155.A0A022QCV3"/>
<feature type="non-terminal residue" evidence="2">
    <location>
        <position position="1"/>
    </location>
</feature>
<reference evidence="2 3" key="1">
    <citation type="journal article" date="2013" name="Proc. Natl. Acad. Sci. U.S.A.">
        <title>Fine-scale variation in meiotic recombination in Mimulus inferred from population shotgun sequencing.</title>
        <authorList>
            <person name="Hellsten U."/>
            <person name="Wright K.M."/>
            <person name="Jenkins J."/>
            <person name="Shu S."/>
            <person name="Yuan Y."/>
            <person name="Wessler S.R."/>
            <person name="Schmutz J."/>
            <person name="Willis J.H."/>
            <person name="Rokhsar D.S."/>
        </authorList>
    </citation>
    <scope>NUCLEOTIDE SEQUENCE [LARGE SCALE GENOMIC DNA]</scope>
    <source>
        <strain evidence="3">cv. DUN x IM62</strain>
    </source>
</reference>
<dbReference type="PANTHER" id="PTHR35764">
    <property type="entry name" value="PROTEIN SHORTAGE IN CHIASMATA 1"/>
    <property type="match status" value="1"/>
</dbReference>
<gene>
    <name evidence="2" type="ORF">MIMGU_mgv1a023721mg</name>
</gene>
<evidence type="ECO:0000313" key="2">
    <source>
        <dbReference type="EMBL" id="EYU25093.1"/>
    </source>
</evidence>
<evidence type="ECO:0000256" key="1">
    <source>
        <dbReference type="SAM" id="MobiDB-lite"/>
    </source>
</evidence>
<keyword evidence="3" id="KW-1185">Reference proteome</keyword>
<dbReference type="GO" id="GO:0000712">
    <property type="term" value="P:resolution of meiotic recombination intermediates"/>
    <property type="evidence" value="ECO:0000318"/>
    <property type="project" value="GO_Central"/>
</dbReference>
<proteinExistence type="predicted"/>
<organism evidence="2 3">
    <name type="scientific">Erythranthe guttata</name>
    <name type="common">Yellow monkey flower</name>
    <name type="synonym">Mimulus guttatus</name>
    <dbReference type="NCBI Taxonomy" id="4155"/>
    <lineage>
        <taxon>Eukaryota</taxon>
        <taxon>Viridiplantae</taxon>
        <taxon>Streptophyta</taxon>
        <taxon>Embryophyta</taxon>
        <taxon>Tracheophyta</taxon>
        <taxon>Spermatophyta</taxon>
        <taxon>Magnoliopsida</taxon>
        <taxon>eudicotyledons</taxon>
        <taxon>Gunneridae</taxon>
        <taxon>Pentapetalae</taxon>
        <taxon>asterids</taxon>
        <taxon>lamiids</taxon>
        <taxon>Lamiales</taxon>
        <taxon>Phrymaceae</taxon>
        <taxon>Erythranthe</taxon>
    </lineage>
</organism>
<feature type="region of interest" description="Disordered" evidence="1">
    <location>
        <begin position="1106"/>
        <end position="1148"/>
    </location>
</feature>
<evidence type="ECO:0008006" key="4">
    <source>
        <dbReference type="Google" id="ProtNLM"/>
    </source>
</evidence>
<evidence type="ECO:0000313" key="3">
    <source>
        <dbReference type="Proteomes" id="UP000030748"/>
    </source>
</evidence>